<proteinExistence type="predicted"/>
<dbReference type="EMBL" id="AP014862">
    <property type="protein sequence ID" value="BAU76985.1"/>
    <property type="molecule type" value="Genomic_DNA"/>
</dbReference>
<dbReference type="AlphaFoldDB" id="A0AAD1C504"/>
<dbReference type="Pfam" id="PF00565">
    <property type="entry name" value="SNase"/>
    <property type="match status" value="1"/>
</dbReference>
<dbReference type="SMART" id="SM00318">
    <property type="entry name" value="SNc"/>
    <property type="match status" value="1"/>
</dbReference>
<evidence type="ECO:0000256" key="3">
    <source>
        <dbReference type="ARBA" id="ARBA00022801"/>
    </source>
</evidence>
<sequence length="266" mass="29843">MAGSPLTKKAPLTGAFFFFWLISFSLQAACPIPGKLPTYNVRKVVDGDTLRLVDGRSVRLIGLNAPELARKGRPAEPYAREARERLEQLVRGSGGRVALRVGREPRDRYGRTLAHLYDRHGRNLEARLLAEGLGFHIAFTPNDALVSCHAAAERTARRAGRGLWRRPPQRSAWQVGRSGFALVQGRVIRVERNQGGAWLQLDGPLVLRIERRRLRSFDARALDRLIGRRVEARGWVIDRGPGRGVNSANSRWMLPLTHDGMIEVIR</sequence>
<keyword evidence="3" id="KW-0378">Hydrolase</keyword>
<protein>
    <submittedName>
        <fullName evidence="5">Thermonuclease family protein</fullName>
    </submittedName>
</protein>
<dbReference type="GO" id="GO:0004519">
    <property type="term" value="F:endonuclease activity"/>
    <property type="evidence" value="ECO:0007669"/>
    <property type="project" value="UniProtKB-KW"/>
</dbReference>
<keyword evidence="2" id="KW-0255">Endonuclease</keyword>
<evidence type="ECO:0000256" key="1">
    <source>
        <dbReference type="ARBA" id="ARBA00022722"/>
    </source>
</evidence>
<evidence type="ECO:0000313" key="6">
    <source>
        <dbReference type="Proteomes" id="UP000218554"/>
    </source>
</evidence>
<evidence type="ECO:0000313" key="5">
    <source>
        <dbReference type="EMBL" id="BAU76985.1"/>
    </source>
</evidence>
<evidence type="ECO:0000256" key="2">
    <source>
        <dbReference type="ARBA" id="ARBA00022759"/>
    </source>
</evidence>
<reference evidence="5 6" key="2">
    <citation type="journal article" date="2017" name="Int. J. Syst. Evol. Microbiol.">
        <title>Pseudomonas furukawaii sp. nov., a polychlorinated biphenyl-degrading bacterium isolated from biphenyl-contaminated soil in Japan.</title>
        <authorList>
            <person name="Kimura N."/>
            <person name="Watanabe T."/>
            <person name="Suenaga H."/>
            <person name="Fujihara H."/>
            <person name="Futagami T."/>
            <person name="Goto M."/>
            <person name="Hanada S."/>
            <person name="Hirose J."/>
        </authorList>
    </citation>
    <scope>NUCLEOTIDE SEQUENCE [LARGE SCALE GENOMIC DNA]</scope>
    <source>
        <strain evidence="6">DSM 10086 / NBRC 110670 / KF707</strain>
    </source>
</reference>
<reference evidence="6" key="1">
    <citation type="submission" date="2015-05" db="EMBL/GenBank/DDBJ databases">
        <title>Draft genome sequencing of a biphenyl-degrading bacterium, Pseudomonas balearica KF707 (=NBRC110670).</title>
        <authorList>
            <person name="Kimura N."/>
            <person name="Hirose J."/>
            <person name="Watanabe T."/>
            <person name="Suenaga H."/>
            <person name="Fujihara H."/>
            <person name="Noguchi M."/>
            <person name="Hashimoto M."/>
            <person name="Shimodaira J."/>
            <person name="Tsuchikane K."/>
            <person name="Hosoyama A."/>
            <person name="Yamazoe A."/>
            <person name="Fujita N."/>
            <person name="Furukawa K."/>
        </authorList>
    </citation>
    <scope>NUCLEOTIDE SEQUENCE [LARGE SCALE GENOMIC DNA]</scope>
    <source>
        <strain evidence="6">DSM 10086 / NBRC 110670 / KF707</strain>
    </source>
</reference>
<organism evidence="5 6">
    <name type="scientific">Metapseudomonas furukawaii</name>
    <name type="common">Pseudomonas furukawaii</name>
    <dbReference type="NCBI Taxonomy" id="1149133"/>
    <lineage>
        <taxon>Bacteria</taxon>
        <taxon>Pseudomonadati</taxon>
        <taxon>Pseudomonadota</taxon>
        <taxon>Gammaproteobacteria</taxon>
        <taxon>Pseudomonadales</taxon>
        <taxon>Pseudomonadaceae</taxon>
        <taxon>Metapseudomonas</taxon>
    </lineage>
</organism>
<feature type="domain" description="TNase-like" evidence="4">
    <location>
        <begin position="35"/>
        <end position="166"/>
    </location>
</feature>
<keyword evidence="6" id="KW-1185">Reference proteome</keyword>
<dbReference type="PANTHER" id="PTHR12302:SF3">
    <property type="entry name" value="SERINE_THREONINE-PROTEIN KINASE 31"/>
    <property type="match status" value="1"/>
</dbReference>
<dbReference type="Proteomes" id="UP000218554">
    <property type="component" value="Chromosome"/>
</dbReference>
<dbReference type="PANTHER" id="PTHR12302">
    <property type="entry name" value="EBNA2 BINDING PROTEIN P100"/>
    <property type="match status" value="1"/>
</dbReference>
<evidence type="ECO:0000259" key="4">
    <source>
        <dbReference type="PROSITE" id="PS50830"/>
    </source>
</evidence>
<dbReference type="PROSITE" id="PS50830">
    <property type="entry name" value="TNASE_3"/>
    <property type="match status" value="1"/>
</dbReference>
<dbReference type="RefSeq" id="WP_003453199.1">
    <property type="nucleotide sequence ID" value="NZ_AJMR01000180.1"/>
</dbReference>
<gene>
    <name evidence="5" type="ORF">KF707C_52970</name>
</gene>
<dbReference type="GO" id="GO:0016787">
    <property type="term" value="F:hydrolase activity"/>
    <property type="evidence" value="ECO:0007669"/>
    <property type="project" value="UniProtKB-KW"/>
</dbReference>
<dbReference type="InterPro" id="IPR035437">
    <property type="entry name" value="SNase_OB-fold_sf"/>
</dbReference>
<accession>A0AAD1C504</accession>
<keyword evidence="1" id="KW-0540">Nuclease</keyword>
<dbReference type="InterPro" id="IPR016071">
    <property type="entry name" value="Staphylococal_nuclease_OB-fold"/>
</dbReference>
<dbReference type="KEGG" id="pfuw:KF707C_52970"/>
<name>A0AAD1C504_METFU</name>
<dbReference type="Gene3D" id="2.40.50.90">
    <property type="match status" value="1"/>
</dbReference>
<dbReference type="SUPFAM" id="SSF50199">
    <property type="entry name" value="Staphylococcal nuclease"/>
    <property type="match status" value="1"/>
</dbReference>